<dbReference type="AlphaFoldDB" id="A0A183SRU4"/>
<keyword evidence="8" id="KW-0243">Dynein</keyword>
<feature type="region of interest" description="Disordered" evidence="13">
    <location>
        <begin position="275"/>
        <end position="300"/>
    </location>
</feature>
<evidence type="ECO:0000256" key="7">
    <source>
        <dbReference type="ARBA" id="ARBA00022794"/>
    </source>
</evidence>
<evidence type="ECO:0000256" key="9">
    <source>
        <dbReference type="ARBA" id="ARBA00023069"/>
    </source>
</evidence>
<reference evidence="14" key="1">
    <citation type="submission" date="2016-06" db="UniProtKB">
        <authorList>
            <consortium name="WormBaseParasite"/>
        </authorList>
    </citation>
    <scope>IDENTIFICATION</scope>
</reference>
<evidence type="ECO:0000313" key="14">
    <source>
        <dbReference type="WBParaSite" id="SSLN_0000716101-mRNA-1"/>
    </source>
</evidence>
<evidence type="ECO:0000256" key="8">
    <source>
        <dbReference type="ARBA" id="ARBA00023017"/>
    </source>
</evidence>
<keyword evidence="11" id="KW-0206">Cytoskeleton</keyword>
<dbReference type="GO" id="GO:0045504">
    <property type="term" value="F:dynein heavy chain binding"/>
    <property type="evidence" value="ECO:0007669"/>
    <property type="project" value="TreeGrafter"/>
</dbReference>
<comment type="subcellular location">
    <subcellularLocation>
        <location evidence="2">Cytoplasm</location>
        <location evidence="2">Cytoskeleton</location>
        <location evidence="2">Cilium axoneme</location>
    </subcellularLocation>
    <subcellularLocation>
        <location evidence="1">Cytoplasm</location>
        <location evidence="1">Cytoskeleton</location>
        <location evidence="1">Microtubule organizing center</location>
        <location evidence="1">Centrosome</location>
    </subcellularLocation>
</comment>
<dbReference type="GO" id="GO:0005930">
    <property type="term" value="C:axoneme"/>
    <property type="evidence" value="ECO:0007669"/>
    <property type="project" value="UniProtKB-SubCell"/>
</dbReference>
<dbReference type="PANTHER" id="PTHR13236:SF0">
    <property type="entry name" value="CYTOPLASMIC DYNEIN 2 LIGHT INTERMEDIATE CHAIN 1"/>
    <property type="match status" value="1"/>
</dbReference>
<keyword evidence="4" id="KW-0217">Developmental protein</keyword>
<dbReference type="GO" id="GO:0035721">
    <property type="term" value="P:intraciliary retrograde transport"/>
    <property type="evidence" value="ECO:0007669"/>
    <property type="project" value="InterPro"/>
</dbReference>
<dbReference type="GO" id="GO:0036064">
    <property type="term" value="C:ciliary basal body"/>
    <property type="evidence" value="ECO:0007669"/>
    <property type="project" value="TreeGrafter"/>
</dbReference>
<keyword evidence="6" id="KW-0493">Microtubule</keyword>
<dbReference type="PANTHER" id="PTHR13236">
    <property type="entry name" value="DYNEIN 2 LIGHT INTERMEDIATE CHAIN, ISOFORM 2"/>
    <property type="match status" value="1"/>
</dbReference>
<organism evidence="14">
    <name type="scientific">Schistocephalus solidus</name>
    <name type="common">Tapeworm</name>
    <dbReference type="NCBI Taxonomy" id="70667"/>
    <lineage>
        <taxon>Eukaryota</taxon>
        <taxon>Metazoa</taxon>
        <taxon>Spiralia</taxon>
        <taxon>Lophotrochozoa</taxon>
        <taxon>Platyhelminthes</taxon>
        <taxon>Cestoda</taxon>
        <taxon>Eucestoda</taxon>
        <taxon>Diphyllobothriidea</taxon>
        <taxon>Diphyllobothriidae</taxon>
        <taxon>Schistocephalus</taxon>
    </lineage>
</organism>
<sequence length="314" mass="35654">LEKDENPKPTLALEYNFARKSLGPYVAKSVAHIWELGGGPKLSNLLDVTVSKDSIENLCYIVVVDLSSPKELWVNLMHFLSSYEARIMQVLERISIKSKENLRHEILAKAQARIDEKHIDRELMNIFPVSLIIIGSKYDEFLKQREDDRKLITLFLRFLAHYHGGALFFTSTSDPTAKKRIGNYLSHIAFGTPIAIIPPITQDKALHILPGQDSFALIGFPPLDKELRMGSEKSPLTFWQSAFCQKFPQVALPLPNESGLSAKYDPALSKQFAEPQVDSVRQSKDDELERYRRQSERSMREQLKQAAADGLIFV</sequence>
<dbReference type="GO" id="GO:0005813">
    <property type="term" value="C:centrosome"/>
    <property type="evidence" value="ECO:0007669"/>
    <property type="project" value="UniProtKB-SubCell"/>
</dbReference>
<feature type="compositionally biased region" description="Basic and acidic residues" evidence="13">
    <location>
        <begin position="281"/>
        <end position="300"/>
    </location>
</feature>
<keyword evidence="7" id="KW-0970">Cilium biogenesis/degradation</keyword>
<evidence type="ECO:0000256" key="13">
    <source>
        <dbReference type="SAM" id="MobiDB-lite"/>
    </source>
</evidence>
<keyword evidence="12" id="KW-0966">Cell projection</keyword>
<dbReference type="InterPro" id="IPR022780">
    <property type="entry name" value="Dynein_light_int_chain"/>
</dbReference>
<evidence type="ECO:0000256" key="12">
    <source>
        <dbReference type="ARBA" id="ARBA00023273"/>
    </source>
</evidence>
<dbReference type="InterPro" id="IPR040045">
    <property type="entry name" value="DYNC2LI1"/>
</dbReference>
<name>A0A183SRU4_SCHSO</name>
<evidence type="ECO:0000256" key="5">
    <source>
        <dbReference type="ARBA" id="ARBA00022490"/>
    </source>
</evidence>
<evidence type="ECO:0000256" key="4">
    <source>
        <dbReference type="ARBA" id="ARBA00022473"/>
    </source>
</evidence>
<evidence type="ECO:0000256" key="1">
    <source>
        <dbReference type="ARBA" id="ARBA00004300"/>
    </source>
</evidence>
<comment type="similarity">
    <text evidence="3">Belongs to the dynein light intermediate chain family.</text>
</comment>
<evidence type="ECO:0000256" key="6">
    <source>
        <dbReference type="ARBA" id="ARBA00022701"/>
    </source>
</evidence>
<dbReference type="GO" id="GO:0005874">
    <property type="term" value="C:microtubule"/>
    <property type="evidence" value="ECO:0007669"/>
    <property type="project" value="UniProtKB-KW"/>
</dbReference>
<dbReference type="Pfam" id="PF05783">
    <property type="entry name" value="DLIC"/>
    <property type="match status" value="1"/>
</dbReference>
<accession>A0A183SRU4</accession>
<keyword evidence="5" id="KW-0963">Cytoplasm</keyword>
<keyword evidence="9" id="KW-0969">Cilium</keyword>
<evidence type="ECO:0000256" key="10">
    <source>
        <dbReference type="ARBA" id="ARBA00023175"/>
    </source>
</evidence>
<protein>
    <submittedName>
        <fullName evidence="14">Cytoplasmic dynein 2 light intermediate chain 1</fullName>
    </submittedName>
</protein>
<dbReference type="WBParaSite" id="SSLN_0000716101-mRNA-1">
    <property type="protein sequence ID" value="SSLN_0000716101-mRNA-1"/>
    <property type="gene ID" value="SSLN_0000716101"/>
</dbReference>
<evidence type="ECO:0000256" key="2">
    <source>
        <dbReference type="ARBA" id="ARBA00004430"/>
    </source>
</evidence>
<proteinExistence type="inferred from homology"/>
<evidence type="ECO:0000256" key="3">
    <source>
        <dbReference type="ARBA" id="ARBA00006831"/>
    </source>
</evidence>
<evidence type="ECO:0000256" key="11">
    <source>
        <dbReference type="ARBA" id="ARBA00023212"/>
    </source>
</evidence>
<dbReference type="GO" id="GO:0035735">
    <property type="term" value="P:intraciliary transport involved in cilium assembly"/>
    <property type="evidence" value="ECO:0007669"/>
    <property type="project" value="InterPro"/>
</dbReference>
<dbReference type="GO" id="GO:0005868">
    <property type="term" value="C:cytoplasmic dynein complex"/>
    <property type="evidence" value="ECO:0007669"/>
    <property type="project" value="InterPro"/>
</dbReference>
<keyword evidence="10" id="KW-0505">Motor protein</keyword>